<organism evidence="1">
    <name type="scientific">Magallana gigas</name>
    <name type="common">Pacific oyster</name>
    <name type="synonym">Crassostrea gigas</name>
    <dbReference type="NCBI Taxonomy" id="29159"/>
    <lineage>
        <taxon>Eukaryota</taxon>
        <taxon>Metazoa</taxon>
        <taxon>Spiralia</taxon>
        <taxon>Lophotrochozoa</taxon>
        <taxon>Mollusca</taxon>
        <taxon>Bivalvia</taxon>
        <taxon>Autobranchia</taxon>
        <taxon>Pteriomorphia</taxon>
        <taxon>Ostreida</taxon>
        <taxon>Ostreoidea</taxon>
        <taxon>Ostreidae</taxon>
        <taxon>Magallana</taxon>
    </lineage>
</organism>
<gene>
    <name evidence="1" type="ORF">CGI_10026718</name>
</gene>
<dbReference type="HOGENOM" id="CLU_2998469_0_0_1"/>
<dbReference type="EMBL" id="JH816265">
    <property type="protein sequence ID" value="EKC38951.1"/>
    <property type="molecule type" value="Genomic_DNA"/>
</dbReference>
<accession>K1RVV0</accession>
<protein>
    <submittedName>
        <fullName evidence="1">Uncharacterized protein</fullName>
    </submittedName>
</protein>
<evidence type="ECO:0000313" key="1">
    <source>
        <dbReference type="EMBL" id="EKC38951.1"/>
    </source>
</evidence>
<sequence>MAAEKKDKTPNEREMELYELHIFYLEKEESVQEFLNKLPSTMVIKEEIDTKLVCLEN</sequence>
<dbReference type="InParanoid" id="K1RVV0"/>
<reference evidence="1" key="1">
    <citation type="journal article" date="2012" name="Nature">
        <title>The oyster genome reveals stress adaptation and complexity of shell formation.</title>
        <authorList>
            <person name="Zhang G."/>
            <person name="Fang X."/>
            <person name="Guo X."/>
            <person name="Li L."/>
            <person name="Luo R."/>
            <person name="Xu F."/>
            <person name="Yang P."/>
            <person name="Zhang L."/>
            <person name="Wang X."/>
            <person name="Qi H."/>
            <person name="Xiong Z."/>
            <person name="Que H."/>
            <person name="Xie Y."/>
            <person name="Holland P.W."/>
            <person name="Paps J."/>
            <person name="Zhu Y."/>
            <person name="Wu F."/>
            <person name="Chen Y."/>
            <person name="Wang J."/>
            <person name="Peng C."/>
            <person name="Meng J."/>
            <person name="Yang L."/>
            <person name="Liu J."/>
            <person name="Wen B."/>
            <person name="Zhang N."/>
            <person name="Huang Z."/>
            <person name="Zhu Q."/>
            <person name="Feng Y."/>
            <person name="Mount A."/>
            <person name="Hedgecock D."/>
            <person name="Xu Z."/>
            <person name="Liu Y."/>
            <person name="Domazet-Loso T."/>
            <person name="Du Y."/>
            <person name="Sun X."/>
            <person name="Zhang S."/>
            <person name="Liu B."/>
            <person name="Cheng P."/>
            <person name="Jiang X."/>
            <person name="Li J."/>
            <person name="Fan D."/>
            <person name="Wang W."/>
            <person name="Fu W."/>
            <person name="Wang T."/>
            <person name="Wang B."/>
            <person name="Zhang J."/>
            <person name="Peng Z."/>
            <person name="Li Y."/>
            <person name="Li N."/>
            <person name="Wang J."/>
            <person name="Chen M."/>
            <person name="He Y."/>
            <person name="Tan F."/>
            <person name="Song X."/>
            <person name="Zheng Q."/>
            <person name="Huang R."/>
            <person name="Yang H."/>
            <person name="Du X."/>
            <person name="Chen L."/>
            <person name="Yang M."/>
            <person name="Gaffney P.M."/>
            <person name="Wang S."/>
            <person name="Luo L."/>
            <person name="She Z."/>
            <person name="Ming Y."/>
            <person name="Huang W."/>
            <person name="Zhang S."/>
            <person name="Huang B."/>
            <person name="Zhang Y."/>
            <person name="Qu T."/>
            <person name="Ni P."/>
            <person name="Miao G."/>
            <person name="Wang J."/>
            <person name="Wang Q."/>
            <person name="Steinberg C.E."/>
            <person name="Wang H."/>
            <person name="Li N."/>
            <person name="Qian L."/>
            <person name="Zhang G."/>
            <person name="Li Y."/>
            <person name="Yang H."/>
            <person name="Liu X."/>
            <person name="Wang J."/>
            <person name="Yin Y."/>
            <person name="Wang J."/>
        </authorList>
    </citation>
    <scope>NUCLEOTIDE SEQUENCE [LARGE SCALE GENOMIC DNA]</scope>
    <source>
        <strain evidence="1">05x7-T-G4-1.051#20</strain>
    </source>
</reference>
<name>K1RVV0_MAGGI</name>
<dbReference type="AlphaFoldDB" id="K1RVV0"/>
<proteinExistence type="predicted"/>